<dbReference type="InterPro" id="IPR005801">
    <property type="entry name" value="ADC_synthase"/>
</dbReference>
<dbReference type="GO" id="GO:0004049">
    <property type="term" value="F:anthranilate synthase activity"/>
    <property type="evidence" value="ECO:0007669"/>
    <property type="project" value="UniProtKB-EC"/>
</dbReference>
<dbReference type="InterPro" id="IPR006805">
    <property type="entry name" value="Anth_synth_I_N"/>
</dbReference>
<dbReference type="GO" id="GO:0000162">
    <property type="term" value="P:L-tryptophan biosynthetic process"/>
    <property type="evidence" value="ECO:0007669"/>
    <property type="project" value="UniProtKB-UniPathway"/>
</dbReference>
<evidence type="ECO:0000256" key="11">
    <source>
        <dbReference type="ARBA" id="ARBA00047683"/>
    </source>
</evidence>
<reference evidence="16 17" key="1">
    <citation type="submission" date="2020-08" db="EMBL/GenBank/DDBJ databases">
        <title>Genomic Encyclopedia of Type Strains, Phase IV (KMG-IV): sequencing the most valuable type-strain genomes for metagenomic binning, comparative biology and taxonomic classification.</title>
        <authorList>
            <person name="Goeker M."/>
        </authorList>
    </citation>
    <scope>NUCLEOTIDE SEQUENCE [LARGE SCALE GENOMIC DNA]</scope>
    <source>
        <strain evidence="16 17">DSM 103725</strain>
    </source>
</reference>
<comment type="subunit">
    <text evidence="3 12">Heterotetramer consisting of two non-identical subunits: a beta subunit (TrpG) and a large alpha subunit (TrpE).</text>
</comment>
<evidence type="ECO:0000256" key="6">
    <source>
        <dbReference type="ARBA" id="ARBA00022605"/>
    </source>
</evidence>
<keyword evidence="12" id="KW-0460">Magnesium</keyword>
<evidence type="ECO:0000256" key="12">
    <source>
        <dbReference type="RuleBase" id="RU364045"/>
    </source>
</evidence>
<keyword evidence="9 12" id="KW-0456">Lyase</keyword>
<evidence type="ECO:0000313" key="17">
    <source>
        <dbReference type="Proteomes" id="UP000541810"/>
    </source>
</evidence>
<evidence type="ECO:0000256" key="10">
    <source>
        <dbReference type="ARBA" id="ARBA00025634"/>
    </source>
</evidence>
<sequence>MSDPATQPHPSLPDPQRFAQRFAAAQSAPAESHPIIPVFRRLLNDSLTPVLAYRRLVRPDDRMAPSYLFESVVGGDRVGRFSFLGSRPAAEVVARGHEVVYTNHAAPDESRTFTSDDPLMEMQKLTANYALDEESYALLPTNLPGAGGWVGVAGYDTVRYLEGESLPNPAADDRQLPDLHMQLYLDTVVFDHVQKTLLLITFAQVKEHGTAEDAYAAAQSRLDDLASRLLESDVADGISLPPGHVSLDTPPPTLPDSNMGQGGYQKAVEACKEFIQAGDAFQIVPSQRFEVQTQADPFDIYRSLRVVNPSPYMFYLQIDGGILVGSSPEILVNVTDRIATSRPLAGTRHRGATPAEDARLEAELLADPKDRSEHIMLVDLHRNDIGRIAEPGTVELPELLVVEKYSHVMHISSAVQGRVRDGLTAWDALRVSLPVGTVSGAPKVRAMQIIDDLEPTRRGPYGGAVGHADFAGNMDMCIALRTMVILPSRGLEVGGLGVGKDAGEGDPSPQAPKSPGAQWTVHIQAGAGIVADSDPDAEHQETVNKAAALAKAVEVAEHLFT</sequence>
<comment type="cofactor">
    <cofactor evidence="12">
        <name>Mg(2+)</name>
        <dbReference type="ChEBI" id="CHEBI:18420"/>
    </cofactor>
</comment>
<dbReference type="Pfam" id="PF04715">
    <property type="entry name" value="Anth_synt_I_N"/>
    <property type="match status" value="1"/>
</dbReference>
<dbReference type="Pfam" id="PF00425">
    <property type="entry name" value="Chorismate_bind"/>
    <property type="match status" value="1"/>
</dbReference>
<evidence type="ECO:0000256" key="3">
    <source>
        <dbReference type="ARBA" id="ARBA00011575"/>
    </source>
</evidence>
<evidence type="ECO:0000256" key="9">
    <source>
        <dbReference type="ARBA" id="ARBA00023239"/>
    </source>
</evidence>
<evidence type="ECO:0000256" key="4">
    <source>
        <dbReference type="ARBA" id="ARBA00012266"/>
    </source>
</evidence>
<evidence type="ECO:0000259" key="14">
    <source>
        <dbReference type="Pfam" id="PF00425"/>
    </source>
</evidence>
<comment type="caution">
    <text evidence="16">The sequence shown here is derived from an EMBL/GenBank/DDBJ whole genome shotgun (WGS) entry which is preliminary data.</text>
</comment>
<dbReference type="RefSeq" id="WP_184678445.1">
    <property type="nucleotide sequence ID" value="NZ_JACHGY010000001.1"/>
</dbReference>
<evidence type="ECO:0000313" key="16">
    <source>
        <dbReference type="EMBL" id="MBB6430951.1"/>
    </source>
</evidence>
<feature type="domain" description="Anthranilate synthase component I N-terminal" evidence="15">
    <location>
        <begin position="45"/>
        <end position="198"/>
    </location>
</feature>
<name>A0A7X0LLT3_9BACT</name>
<evidence type="ECO:0000256" key="13">
    <source>
        <dbReference type="SAM" id="MobiDB-lite"/>
    </source>
</evidence>
<comment type="pathway">
    <text evidence="1 12">Amino-acid biosynthesis; L-tryptophan biosynthesis; L-tryptophan from chorismate: step 1/5.</text>
</comment>
<evidence type="ECO:0000256" key="5">
    <source>
        <dbReference type="ARBA" id="ARBA00020653"/>
    </source>
</evidence>
<feature type="region of interest" description="Disordered" evidence="13">
    <location>
        <begin position="497"/>
        <end position="517"/>
    </location>
</feature>
<evidence type="ECO:0000256" key="2">
    <source>
        <dbReference type="ARBA" id="ARBA00009562"/>
    </source>
</evidence>
<dbReference type="InterPro" id="IPR019999">
    <property type="entry name" value="Anth_synth_I-like"/>
</dbReference>
<accession>A0A7X0LLT3</accession>
<comment type="function">
    <text evidence="10 12">Part of a heterotetrameric complex that catalyzes the two-step biosynthesis of anthranilate, an intermediate in the biosynthesis of L-tryptophan. In the first step, the glutamine-binding beta subunit (TrpG) of anthranilate synthase (AS) provides the glutamine amidotransferase activity which generates ammonia as a substrate that, along with chorismate, is used in the second step, catalyzed by the large alpha subunit of AS (TrpE) to produce anthranilate. In the absence of TrpG, TrpE can synthesize anthranilate directly from chorismate and high concentrations of ammonia.</text>
</comment>
<dbReference type="UniPathway" id="UPA00035">
    <property type="reaction ID" value="UER00040"/>
</dbReference>
<keyword evidence="6 12" id="KW-0028">Amino-acid biosynthesis</keyword>
<dbReference type="PRINTS" id="PR00095">
    <property type="entry name" value="ANTSNTHASEI"/>
</dbReference>
<comment type="similarity">
    <text evidence="2 12">Belongs to the anthranilate synthase component I family.</text>
</comment>
<feature type="domain" description="Chorismate-utilising enzyme C-terminal" evidence="14">
    <location>
        <begin position="263"/>
        <end position="494"/>
    </location>
</feature>
<proteinExistence type="inferred from homology"/>
<dbReference type="Gene3D" id="3.60.120.10">
    <property type="entry name" value="Anthranilate synthase"/>
    <property type="match status" value="1"/>
</dbReference>
<dbReference type="InterPro" id="IPR015890">
    <property type="entry name" value="Chorismate_C"/>
</dbReference>
<evidence type="ECO:0000256" key="1">
    <source>
        <dbReference type="ARBA" id="ARBA00004873"/>
    </source>
</evidence>
<dbReference type="PANTHER" id="PTHR11236:SF9">
    <property type="entry name" value="ANTHRANILATE SYNTHASE COMPONENT 1"/>
    <property type="match status" value="1"/>
</dbReference>
<organism evidence="16 17">
    <name type="scientific">Algisphaera agarilytica</name>
    <dbReference type="NCBI Taxonomy" id="1385975"/>
    <lineage>
        <taxon>Bacteria</taxon>
        <taxon>Pseudomonadati</taxon>
        <taxon>Planctomycetota</taxon>
        <taxon>Phycisphaerae</taxon>
        <taxon>Phycisphaerales</taxon>
        <taxon>Phycisphaeraceae</taxon>
        <taxon>Algisphaera</taxon>
    </lineage>
</organism>
<dbReference type="GO" id="GO:0046872">
    <property type="term" value="F:metal ion binding"/>
    <property type="evidence" value="ECO:0007669"/>
    <property type="project" value="UniProtKB-KW"/>
</dbReference>
<dbReference type="EC" id="4.1.3.27" evidence="4 12"/>
<dbReference type="InterPro" id="IPR005256">
    <property type="entry name" value="Anth_synth_I_PabB"/>
</dbReference>
<dbReference type="Proteomes" id="UP000541810">
    <property type="component" value="Unassembled WGS sequence"/>
</dbReference>
<dbReference type="SUPFAM" id="SSF56322">
    <property type="entry name" value="ADC synthase"/>
    <property type="match status" value="1"/>
</dbReference>
<dbReference type="AlphaFoldDB" id="A0A7X0LLT3"/>
<keyword evidence="12" id="KW-0479">Metal-binding</keyword>
<keyword evidence="8 12" id="KW-0057">Aromatic amino acid biosynthesis</keyword>
<gene>
    <name evidence="12" type="primary">trpE</name>
    <name evidence="16" type="ORF">HNQ40_002757</name>
</gene>
<dbReference type="EMBL" id="JACHGY010000001">
    <property type="protein sequence ID" value="MBB6430951.1"/>
    <property type="molecule type" value="Genomic_DNA"/>
</dbReference>
<protein>
    <recommendedName>
        <fullName evidence="5 12">Anthranilate synthase component 1</fullName>
        <ecNumber evidence="4 12">4.1.3.27</ecNumber>
    </recommendedName>
</protein>
<keyword evidence="17" id="KW-1185">Reference proteome</keyword>
<comment type="catalytic activity">
    <reaction evidence="11 12">
        <text>chorismate + L-glutamine = anthranilate + pyruvate + L-glutamate + H(+)</text>
        <dbReference type="Rhea" id="RHEA:21732"/>
        <dbReference type="ChEBI" id="CHEBI:15361"/>
        <dbReference type="ChEBI" id="CHEBI:15378"/>
        <dbReference type="ChEBI" id="CHEBI:16567"/>
        <dbReference type="ChEBI" id="CHEBI:29748"/>
        <dbReference type="ChEBI" id="CHEBI:29985"/>
        <dbReference type="ChEBI" id="CHEBI:58359"/>
        <dbReference type="EC" id="4.1.3.27"/>
    </reaction>
</comment>
<dbReference type="NCBIfam" id="TIGR00564">
    <property type="entry name" value="trpE_most"/>
    <property type="match status" value="1"/>
</dbReference>
<evidence type="ECO:0000259" key="15">
    <source>
        <dbReference type="Pfam" id="PF04715"/>
    </source>
</evidence>
<keyword evidence="7 12" id="KW-0822">Tryptophan biosynthesis</keyword>
<evidence type="ECO:0000256" key="7">
    <source>
        <dbReference type="ARBA" id="ARBA00022822"/>
    </source>
</evidence>
<evidence type="ECO:0000256" key="8">
    <source>
        <dbReference type="ARBA" id="ARBA00023141"/>
    </source>
</evidence>
<dbReference type="PANTHER" id="PTHR11236">
    <property type="entry name" value="AMINOBENZOATE/ANTHRANILATE SYNTHASE"/>
    <property type="match status" value="1"/>
</dbReference>